<comment type="caution">
    <text evidence="5">The sequence shown here is derived from an EMBL/GenBank/DDBJ whole genome shotgun (WGS) entry which is preliminary data.</text>
</comment>
<gene>
    <name evidence="5" type="ORF">Ctob_009642</name>
</gene>
<evidence type="ECO:0000256" key="3">
    <source>
        <dbReference type="ARBA" id="ARBA00023004"/>
    </source>
</evidence>
<dbReference type="Pfam" id="PF00067">
    <property type="entry name" value="p450"/>
    <property type="match status" value="1"/>
</dbReference>
<evidence type="ECO:0000313" key="5">
    <source>
        <dbReference type="EMBL" id="KOO26997.1"/>
    </source>
</evidence>
<dbReference type="InterPro" id="IPR036396">
    <property type="entry name" value="Cyt_P450_sf"/>
</dbReference>
<dbReference type="PANTHER" id="PTHR24305:SF166">
    <property type="entry name" value="CYTOCHROME P450 12A4, MITOCHONDRIAL-RELATED"/>
    <property type="match status" value="1"/>
</dbReference>
<keyword evidence="3 4" id="KW-0408">Iron</keyword>
<dbReference type="SUPFAM" id="SSF48264">
    <property type="entry name" value="Cytochrome P450"/>
    <property type="match status" value="1"/>
</dbReference>
<keyword evidence="2 4" id="KW-0479">Metal-binding</keyword>
<dbReference type="GO" id="GO:0005506">
    <property type="term" value="F:iron ion binding"/>
    <property type="evidence" value="ECO:0007669"/>
    <property type="project" value="InterPro"/>
</dbReference>
<evidence type="ECO:0000256" key="1">
    <source>
        <dbReference type="ARBA" id="ARBA00010617"/>
    </source>
</evidence>
<dbReference type="InterPro" id="IPR002403">
    <property type="entry name" value="Cyt_P450_E_grp-IV"/>
</dbReference>
<dbReference type="InterPro" id="IPR050121">
    <property type="entry name" value="Cytochrome_P450_monoxygenase"/>
</dbReference>
<dbReference type="PRINTS" id="PR00385">
    <property type="entry name" value="P450"/>
</dbReference>
<keyword evidence="6" id="KW-1185">Reference proteome</keyword>
<accession>A0A0M0JL15</accession>
<dbReference type="GO" id="GO:0004497">
    <property type="term" value="F:monooxygenase activity"/>
    <property type="evidence" value="ECO:0007669"/>
    <property type="project" value="InterPro"/>
</dbReference>
<name>A0A0M0JL15_9EUKA</name>
<dbReference type="PANTHER" id="PTHR24305">
    <property type="entry name" value="CYTOCHROME P450"/>
    <property type="match status" value="1"/>
</dbReference>
<organism evidence="5 6">
    <name type="scientific">Chrysochromulina tobinii</name>
    <dbReference type="NCBI Taxonomy" id="1460289"/>
    <lineage>
        <taxon>Eukaryota</taxon>
        <taxon>Haptista</taxon>
        <taxon>Haptophyta</taxon>
        <taxon>Prymnesiophyceae</taxon>
        <taxon>Prymnesiales</taxon>
        <taxon>Chrysochromulinaceae</taxon>
        <taxon>Chrysochromulina</taxon>
    </lineage>
</organism>
<dbReference type="InterPro" id="IPR001128">
    <property type="entry name" value="Cyt_P450"/>
</dbReference>
<dbReference type="AlphaFoldDB" id="A0A0M0JL15"/>
<proteinExistence type="inferred from homology"/>
<dbReference type="Gene3D" id="1.10.630.10">
    <property type="entry name" value="Cytochrome P450"/>
    <property type="match status" value="1"/>
</dbReference>
<dbReference type="CDD" id="cd00302">
    <property type="entry name" value="cytochrome_P450"/>
    <property type="match status" value="1"/>
</dbReference>
<evidence type="ECO:0000313" key="6">
    <source>
        <dbReference type="Proteomes" id="UP000037460"/>
    </source>
</evidence>
<feature type="binding site" description="axial binding residue" evidence="4">
    <location>
        <position position="144"/>
    </location>
    <ligand>
        <name>heme</name>
        <dbReference type="ChEBI" id="CHEBI:30413"/>
    </ligand>
    <ligandPart>
        <name>Fe</name>
        <dbReference type="ChEBI" id="CHEBI:18248"/>
    </ligandPart>
</feature>
<comment type="cofactor">
    <cofactor evidence="4">
        <name>heme</name>
        <dbReference type="ChEBI" id="CHEBI:30413"/>
    </cofactor>
</comment>
<dbReference type="GO" id="GO:0016705">
    <property type="term" value="F:oxidoreductase activity, acting on paired donors, with incorporation or reduction of molecular oxygen"/>
    <property type="evidence" value="ECO:0007669"/>
    <property type="project" value="InterPro"/>
</dbReference>
<keyword evidence="4" id="KW-0349">Heme</keyword>
<evidence type="ECO:0000256" key="4">
    <source>
        <dbReference type="PIRSR" id="PIRSR602403-1"/>
    </source>
</evidence>
<evidence type="ECO:0000256" key="2">
    <source>
        <dbReference type="ARBA" id="ARBA00022723"/>
    </source>
</evidence>
<dbReference type="GO" id="GO:0020037">
    <property type="term" value="F:heme binding"/>
    <property type="evidence" value="ECO:0007669"/>
    <property type="project" value="InterPro"/>
</dbReference>
<dbReference type="Proteomes" id="UP000037460">
    <property type="component" value="Unassembled WGS sequence"/>
</dbReference>
<sequence>MAAVFNTQVSLAWILVHLYSQPELLKIARDELGSCPNLVEYSHLVRLPFVNSCIDESVRLHTMLPGNTVVRRAKADVTYTDGERRQVSIPAGSMVWLYPNAVHLDEAFFPEPKAFCPMRMLNGNLERMSSEFELVTFGHGRQRCIGEKMARAMICVFLGTILPDIDATPPPSLPQEGFFDLIPASQLRLMNPMRRVASVRQ</sequence>
<reference evidence="6" key="1">
    <citation type="journal article" date="2015" name="PLoS Genet.">
        <title>Genome Sequence and Transcriptome Analyses of Chrysochromulina tobin: Metabolic Tools for Enhanced Algal Fitness in the Prominent Order Prymnesiales (Haptophyceae).</title>
        <authorList>
            <person name="Hovde B.T."/>
            <person name="Deodato C.R."/>
            <person name="Hunsperger H.M."/>
            <person name="Ryken S.A."/>
            <person name="Yost W."/>
            <person name="Jha R.K."/>
            <person name="Patterson J."/>
            <person name="Monnat R.J. Jr."/>
            <person name="Barlow S.B."/>
            <person name="Starkenburg S.R."/>
            <person name="Cattolico R.A."/>
        </authorList>
    </citation>
    <scope>NUCLEOTIDE SEQUENCE</scope>
    <source>
        <strain evidence="6">CCMP291</strain>
    </source>
</reference>
<dbReference type="PRINTS" id="PR00465">
    <property type="entry name" value="EP450IV"/>
</dbReference>
<dbReference type="OrthoDB" id="3945418at2759"/>
<comment type="similarity">
    <text evidence="1">Belongs to the cytochrome P450 family.</text>
</comment>
<protein>
    <submittedName>
        <fullName evidence="5">Cytochrome p450</fullName>
    </submittedName>
</protein>
<dbReference type="EMBL" id="JWZX01002776">
    <property type="protein sequence ID" value="KOO26997.1"/>
    <property type="molecule type" value="Genomic_DNA"/>
</dbReference>